<organism evidence="3 4">
    <name type="scientific">Nakamurella alba</name>
    <dbReference type="NCBI Taxonomy" id="2665158"/>
    <lineage>
        <taxon>Bacteria</taxon>
        <taxon>Bacillati</taxon>
        <taxon>Actinomycetota</taxon>
        <taxon>Actinomycetes</taxon>
        <taxon>Nakamurellales</taxon>
        <taxon>Nakamurellaceae</taxon>
        <taxon>Nakamurella</taxon>
    </lineage>
</organism>
<dbReference type="PANTHER" id="PTHR34075:SF5">
    <property type="entry name" value="BLR3430 PROTEIN"/>
    <property type="match status" value="1"/>
</dbReference>
<evidence type="ECO:0000259" key="2">
    <source>
        <dbReference type="Pfam" id="PF12172"/>
    </source>
</evidence>
<protein>
    <submittedName>
        <fullName evidence="3">Nucleic acid-binding protein</fullName>
    </submittedName>
</protein>
<evidence type="ECO:0000313" key="3">
    <source>
        <dbReference type="EMBL" id="MTD12428.1"/>
    </source>
</evidence>
<dbReference type="InterPro" id="IPR012340">
    <property type="entry name" value="NA-bd_OB-fold"/>
</dbReference>
<dbReference type="EMBL" id="WLYK01000001">
    <property type="protein sequence ID" value="MTD12428.1"/>
    <property type="molecule type" value="Genomic_DNA"/>
</dbReference>
<dbReference type="InterPro" id="IPR022002">
    <property type="entry name" value="ChsH2_Znr"/>
</dbReference>
<gene>
    <name evidence="3" type="ORF">GIS00_00530</name>
</gene>
<dbReference type="Pfam" id="PF01796">
    <property type="entry name" value="OB_ChsH2_C"/>
    <property type="match status" value="1"/>
</dbReference>
<dbReference type="SUPFAM" id="SSF50249">
    <property type="entry name" value="Nucleic acid-binding proteins"/>
    <property type="match status" value="1"/>
</dbReference>
<dbReference type="RefSeq" id="WP_154766499.1">
    <property type="nucleotide sequence ID" value="NZ_WLYK01000001.1"/>
</dbReference>
<dbReference type="Proteomes" id="UP000460221">
    <property type="component" value="Unassembled WGS sequence"/>
</dbReference>
<evidence type="ECO:0000313" key="4">
    <source>
        <dbReference type="Proteomes" id="UP000460221"/>
    </source>
</evidence>
<sequence>MRINPTVSRPLPRLGDEYTRTYFGEWAAGRLVVQHCPECGHWQHYPRALCEKCGATPVFEEQEPAGVVWTYTIIRQMGTEPFRSEAPYPVAMIALAGGIKIMGTITDCEPEQVRIGMRVRGYPVVYGEIGLPFWRPDTSDQPVAGEDGSHG</sequence>
<evidence type="ECO:0000259" key="1">
    <source>
        <dbReference type="Pfam" id="PF01796"/>
    </source>
</evidence>
<name>A0A7K1FEA4_9ACTN</name>
<dbReference type="Pfam" id="PF12172">
    <property type="entry name" value="zf-ChsH2"/>
    <property type="match status" value="1"/>
</dbReference>
<feature type="domain" description="ChsH2 C-terminal OB-fold" evidence="1">
    <location>
        <begin position="62"/>
        <end position="120"/>
    </location>
</feature>
<feature type="domain" description="ChsH2 rubredoxin-like zinc ribbon" evidence="2">
    <location>
        <begin position="26"/>
        <end position="56"/>
    </location>
</feature>
<dbReference type="Gene3D" id="6.10.30.10">
    <property type="match status" value="1"/>
</dbReference>
<proteinExistence type="predicted"/>
<dbReference type="AlphaFoldDB" id="A0A7K1FEA4"/>
<dbReference type="InterPro" id="IPR002878">
    <property type="entry name" value="ChsH2_C"/>
</dbReference>
<comment type="caution">
    <text evidence="3">The sequence shown here is derived from an EMBL/GenBank/DDBJ whole genome shotgun (WGS) entry which is preliminary data.</text>
</comment>
<reference evidence="3 4" key="1">
    <citation type="submission" date="2019-11" db="EMBL/GenBank/DDBJ databases">
        <authorList>
            <person name="Jiang L.-Q."/>
        </authorList>
    </citation>
    <scope>NUCLEOTIDE SEQUENCE [LARGE SCALE GENOMIC DNA]</scope>
    <source>
        <strain evidence="3 4">YIM 132087</strain>
    </source>
</reference>
<keyword evidence="4" id="KW-1185">Reference proteome</keyword>
<dbReference type="InterPro" id="IPR052513">
    <property type="entry name" value="Thioester_dehydratase-like"/>
</dbReference>
<accession>A0A7K1FEA4</accession>
<dbReference type="PANTHER" id="PTHR34075">
    <property type="entry name" value="BLR3430 PROTEIN"/>
    <property type="match status" value="1"/>
</dbReference>